<dbReference type="Proteomes" id="UP000274131">
    <property type="component" value="Unassembled WGS sequence"/>
</dbReference>
<evidence type="ECO:0000313" key="3">
    <source>
        <dbReference type="WBParaSite" id="EVEC_0000639001-mRNA-1"/>
    </source>
</evidence>
<evidence type="ECO:0000313" key="1">
    <source>
        <dbReference type="EMBL" id="VDD91250.1"/>
    </source>
</evidence>
<dbReference type="OrthoDB" id="5873488at2759"/>
<reference evidence="3" key="1">
    <citation type="submission" date="2017-02" db="UniProtKB">
        <authorList>
            <consortium name="WormBaseParasite"/>
        </authorList>
    </citation>
    <scope>IDENTIFICATION</scope>
</reference>
<evidence type="ECO:0000313" key="2">
    <source>
        <dbReference type="Proteomes" id="UP000274131"/>
    </source>
</evidence>
<gene>
    <name evidence="1" type="ORF">EVEC_LOCUS6001</name>
</gene>
<organism evidence="3">
    <name type="scientific">Enterobius vermicularis</name>
    <name type="common">Human pinworm</name>
    <dbReference type="NCBI Taxonomy" id="51028"/>
    <lineage>
        <taxon>Eukaryota</taxon>
        <taxon>Metazoa</taxon>
        <taxon>Ecdysozoa</taxon>
        <taxon>Nematoda</taxon>
        <taxon>Chromadorea</taxon>
        <taxon>Rhabditida</taxon>
        <taxon>Spirurina</taxon>
        <taxon>Oxyuridomorpha</taxon>
        <taxon>Oxyuroidea</taxon>
        <taxon>Oxyuridae</taxon>
        <taxon>Enterobius</taxon>
    </lineage>
</organism>
<sequence>MRLRDSLVNMLGEFVGLNKTPDFKLNRQSAQYIAEAVAAESQRHSLELRLAYIFYPHLFTILHPAPISVAVFFCNHLSCSRKFLVWGRNEKMLINSADEYIQQIALDKRAGKFPCPWIPPTDDLPYQWLTLIDLSYPDFAD</sequence>
<accession>A0A0N4V7W5</accession>
<keyword evidence="2" id="KW-1185">Reference proteome</keyword>
<reference evidence="1 2" key="2">
    <citation type="submission" date="2018-10" db="EMBL/GenBank/DDBJ databases">
        <authorList>
            <consortium name="Pathogen Informatics"/>
        </authorList>
    </citation>
    <scope>NUCLEOTIDE SEQUENCE [LARGE SCALE GENOMIC DNA]</scope>
</reference>
<dbReference type="AlphaFoldDB" id="A0A0N4V7W5"/>
<protein>
    <submittedName>
        <fullName evidence="3">Cytochrome P450</fullName>
    </submittedName>
</protein>
<dbReference type="WBParaSite" id="EVEC_0000639001-mRNA-1">
    <property type="protein sequence ID" value="EVEC_0000639001-mRNA-1"/>
    <property type="gene ID" value="EVEC_0000639001"/>
</dbReference>
<proteinExistence type="predicted"/>
<dbReference type="EMBL" id="UXUI01008339">
    <property type="protein sequence ID" value="VDD91250.1"/>
    <property type="molecule type" value="Genomic_DNA"/>
</dbReference>
<name>A0A0N4V7W5_ENTVE</name>